<dbReference type="Pfam" id="PF24883">
    <property type="entry name" value="NPHP3_N"/>
    <property type="match status" value="1"/>
</dbReference>
<dbReference type="InterPro" id="IPR056884">
    <property type="entry name" value="NPHP3-like_N"/>
</dbReference>
<dbReference type="RefSeq" id="XP_026602615.1">
    <property type="nucleotide sequence ID" value="XM_026748311.1"/>
</dbReference>
<evidence type="ECO:0000259" key="4">
    <source>
        <dbReference type="Pfam" id="PF24883"/>
    </source>
</evidence>
<feature type="domain" description="Nephrocystin 3-like N-terminal" evidence="4">
    <location>
        <begin position="185"/>
        <end position="348"/>
    </location>
</feature>
<dbReference type="SUPFAM" id="SSF48403">
    <property type="entry name" value="Ankyrin repeat"/>
    <property type="match status" value="1"/>
</dbReference>
<dbReference type="SMART" id="SM00248">
    <property type="entry name" value="ANK"/>
    <property type="match status" value="8"/>
</dbReference>
<keyword evidence="1" id="KW-0677">Repeat</keyword>
<dbReference type="EMBL" id="PVWQ01000007">
    <property type="protein sequence ID" value="RDW76303.1"/>
    <property type="molecule type" value="Genomic_DNA"/>
</dbReference>
<evidence type="ECO:0000256" key="1">
    <source>
        <dbReference type="ARBA" id="ARBA00022737"/>
    </source>
</evidence>
<feature type="repeat" description="ANK" evidence="2">
    <location>
        <begin position="654"/>
        <end position="686"/>
    </location>
</feature>
<dbReference type="Proteomes" id="UP000256690">
    <property type="component" value="Unassembled WGS sequence"/>
</dbReference>
<dbReference type="PROSITE" id="PS50297">
    <property type="entry name" value="ANK_REP_REGION"/>
    <property type="match status" value="6"/>
</dbReference>
<dbReference type="PRINTS" id="PR01415">
    <property type="entry name" value="ANKYRIN"/>
</dbReference>
<dbReference type="PANTHER" id="PTHR10039">
    <property type="entry name" value="AMELOGENIN"/>
    <property type="match status" value="1"/>
</dbReference>
<dbReference type="STRING" id="1810919.A0A3D8RQG1"/>
<proteinExistence type="predicted"/>
<evidence type="ECO:0000259" key="3">
    <source>
        <dbReference type="Pfam" id="PF22939"/>
    </source>
</evidence>
<dbReference type="PROSITE" id="PS50088">
    <property type="entry name" value="ANK_REPEAT"/>
    <property type="match status" value="6"/>
</dbReference>
<comment type="caution">
    <text evidence="5">The sequence shown here is derived from an EMBL/GenBank/DDBJ whole genome shotgun (WGS) entry which is preliminary data.</text>
</comment>
<dbReference type="PANTHER" id="PTHR10039:SF15">
    <property type="entry name" value="NACHT DOMAIN-CONTAINING PROTEIN"/>
    <property type="match status" value="1"/>
</dbReference>
<feature type="repeat" description="ANK" evidence="2">
    <location>
        <begin position="720"/>
        <end position="752"/>
    </location>
</feature>
<feature type="domain" description="GPI inositol-deacylase winged helix" evidence="3">
    <location>
        <begin position="470"/>
        <end position="545"/>
    </location>
</feature>
<dbReference type="SUPFAM" id="SSF52540">
    <property type="entry name" value="P-loop containing nucleoside triphosphate hydrolases"/>
    <property type="match status" value="1"/>
</dbReference>
<keyword evidence="2" id="KW-0040">ANK repeat</keyword>
<name>A0A3D8RQG1_9EURO</name>
<dbReference type="Pfam" id="PF00023">
    <property type="entry name" value="Ank"/>
    <property type="match status" value="2"/>
</dbReference>
<feature type="repeat" description="ANK" evidence="2">
    <location>
        <begin position="891"/>
        <end position="923"/>
    </location>
</feature>
<dbReference type="InterPro" id="IPR027417">
    <property type="entry name" value="P-loop_NTPase"/>
</dbReference>
<keyword evidence="6" id="KW-1185">Reference proteome</keyword>
<gene>
    <name evidence="5" type="ORF">DSM5745_06295</name>
</gene>
<dbReference type="InterPro" id="IPR054471">
    <property type="entry name" value="GPIID_WHD"/>
</dbReference>
<reference evidence="5 6" key="1">
    <citation type="journal article" date="2018" name="IMA Fungus">
        <title>IMA Genome-F 9: Draft genome sequence of Annulohypoxylon stygium, Aspergillus mulundensis, Berkeleyomyces basicola (syn. Thielaviopsis basicola), Ceratocystis smalleyi, two Cercospora beticola strains, Coleophoma cylindrospora, Fusarium fracticaudum, Phialophora cf. hyalina, and Morchella septimelata.</title>
        <authorList>
            <person name="Wingfield B.D."/>
            <person name="Bills G.F."/>
            <person name="Dong Y."/>
            <person name="Huang W."/>
            <person name="Nel W.J."/>
            <person name="Swalarsk-Parry B.S."/>
            <person name="Vaghefi N."/>
            <person name="Wilken P.M."/>
            <person name="An Z."/>
            <person name="de Beer Z.W."/>
            <person name="De Vos L."/>
            <person name="Chen L."/>
            <person name="Duong T.A."/>
            <person name="Gao Y."/>
            <person name="Hammerbacher A."/>
            <person name="Kikkert J.R."/>
            <person name="Li Y."/>
            <person name="Li H."/>
            <person name="Li K."/>
            <person name="Li Q."/>
            <person name="Liu X."/>
            <person name="Ma X."/>
            <person name="Naidoo K."/>
            <person name="Pethybridge S.J."/>
            <person name="Sun J."/>
            <person name="Steenkamp E.T."/>
            <person name="van der Nest M.A."/>
            <person name="van Wyk S."/>
            <person name="Wingfield M.J."/>
            <person name="Xiong C."/>
            <person name="Yue Q."/>
            <person name="Zhang X."/>
        </authorList>
    </citation>
    <scope>NUCLEOTIDE SEQUENCE [LARGE SCALE GENOMIC DNA]</scope>
    <source>
        <strain evidence="5 6">DSM 5745</strain>
    </source>
</reference>
<accession>A0A3D8RQG1</accession>
<protein>
    <submittedName>
        <fullName evidence="5">Uncharacterized protein</fullName>
    </submittedName>
</protein>
<evidence type="ECO:0000313" key="6">
    <source>
        <dbReference type="Proteomes" id="UP000256690"/>
    </source>
</evidence>
<dbReference type="Gene3D" id="1.25.40.20">
    <property type="entry name" value="Ankyrin repeat-containing domain"/>
    <property type="match status" value="3"/>
</dbReference>
<dbReference type="Gene3D" id="3.40.50.300">
    <property type="entry name" value="P-loop containing nucleotide triphosphate hydrolases"/>
    <property type="match status" value="1"/>
</dbReference>
<dbReference type="InterPro" id="IPR002110">
    <property type="entry name" value="Ankyrin_rpt"/>
</dbReference>
<organism evidence="5 6">
    <name type="scientific">Aspergillus mulundensis</name>
    <dbReference type="NCBI Taxonomy" id="1810919"/>
    <lineage>
        <taxon>Eukaryota</taxon>
        <taxon>Fungi</taxon>
        <taxon>Dikarya</taxon>
        <taxon>Ascomycota</taxon>
        <taxon>Pezizomycotina</taxon>
        <taxon>Eurotiomycetes</taxon>
        <taxon>Eurotiomycetidae</taxon>
        <taxon>Eurotiales</taxon>
        <taxon>Aspergillaceae</taxon>
        <taxon>Aspergillus</taxon>
        <taxon>Aspergillus subgen. Nidulantes</taxon>
    </lineage>
</organism>
<feature type="repeat" description="ANK" evidence="2">
    <location>
        <begin position="687"/>
        <end position="719"/>
    </location>
</feature>
<dbReference type="Pfam" id="PF22939">
    <property type="entry name" value="WHD_GPIID"/>
    <property type="match status" value="1"/>
</dbReference>
<dbReference type="Pfam" id="PF12796">
    <property type="entry name" value="Ank_2"/>
    <property type="match status" value="2"/>
</dbReference>
<evidence type="ECO:0000313" key="5">
    <source>
        <dbReference type="EMBL" id="RDW76303.1"/>
    </source>
</evidence>
<sequence length="942" mass="106590">MSFGFSVGDFLAVIELVSKLRKRFVNAPVEFKSLSDEVKHLSVALQNINDFDLDDDLNDKQKKRLNANTEACRETLDSLSTLLDQYQEIETVGSRPISRRRQVWKRLKWDPAPAQDIQRQLQSRIESFNLFFGSLNAEMNISQNATLEKIHQSQRTQEEEKVLQWLTDVDFGAKQTDYIRRRQPGTSEWILQTAEFKHWVDTPGALLFCHGIPGAGKTITAAVVVDYLATRFGNDESVATACIYFNFREVYRHEELFMNLLMQLTSRKTEFPERVKDLHRQHKDRATRPLGWEISEANRSVAATFPKVFIVVDALDECPEGKDYRNMVVDELLKLRATKSVNLFITSRPSPDILEIFSGEVHIEIQATKEDIEVYVHSNLKLLPRVIQRSSDLQQEITSLISNAAEGMFLLAQLYLQALECAVTAREVRTLLAQFQRQSSLQPGEDRKLEMLSKAYDDTMGRIQQLPQSRRQLALDVLMWITSAQQPLTVSQLQNALAVEEGDTEIDDESLPDVQDMVTVCSGLVTVDQETDIIRLVHYTTQEYFKGAWRRWFPHAQSQLTVVCLTYLLFDTFRTGICITDEEYESRLESYPLYEYAANHWQSHYRPGEGNDEHVLEFLCDEPRFTASIQASMTFEAEGFDRYDRDEYSQRHFYGTTSLHYAAKPGLEPILLRLLENGHPPDPRDIHWRTPLICAAHNGSAEGAHILLERGADANAKDGTGNTPLLWAARCGNADVVAQLLPKANNVNAKDYEFGRTALIWAANNGLEEGAVRLLLKHGADVDALDDDNRSALSWAAENGNASIVELLLGHKADATAPDDNGHTPLAHAAFKCHEDIVRLLLPAIRCTNNEGFSAQIPVLPAVVGNSLSILQYLLNEGADLDLSYPDLKGTPRAPLAWAVQHGNEAIAGLLLAHGADVNFKPNYDDETFRRYQLRLDYDDKW</sequence>
<evidence type="ECO:0000256" key="2">
    <source>
        <dbReference type="PROSITE-ProRule" id="PRU00023"/>
    </source>
</evidence>
<dbReference type="AlphaFoldDB" id="A0A3D8RQG1"/>
<dbReference type="OrthoDB" id="195446at2759"/>
<feature type="repeat" description="ANK" evidence="2">
    <location>
        <begin position="788"/>
        <end position="820"/>
    </location>
</feature>
<feature type="repeat" description="ANK" evidence="2">
    <location>
        <begin position="754"/>
        <end position="787"/>
    </location>
</feature>
<dbReference type="GeneID" id="38116665"/>
<dbReference type="InterPro" id="IPR036770">
    <property type="entry name" value="Ankyrin_rpt-contain_sf"/>
</dbReference>